<dbReference type="Proteomes" id="UP000234752">
    <property type="component" value="Chromosome eg_1"/>
</dbReference>
<dbReference type="GO" id="GO:0004370">
    <property type="term" value="F:glycerol kinase activity"/>
    <property type="evidence" value="ECO:0007669"/>
    <property type="project" value="TreeGrafter"/>
</dbReference>
<reference evidence="8 9" key="1">
    <citation type="submission" date="2017-12" db="EMBL/GenBank/DDBJ databases">
        <title>Genomes of bacteria within cyanobacterial aggregates.</title>
        <authorList>
            <person name="Cai H."/>
        </authorList>
    </citation>
    <scope>NUCLEOTIDE SEQUENCE [LARGE SCALE GENOMIC DNA]</scope>
    <source>
        <strain evidence="8 9">TH16</strain>
    </source>
</reference>
<accession>A0A2K9N7G0</accession>
<dbReference type="Pfam" id="PF00370">
    <property type="entry name" value="FGGY_N"/>
    <property type="match status" value="1"/>
</dbReference>
<keyword evidence="3" id="KW-0547">Nucleotide-binding</keyword>
<organism evidence="8 9">
    <name type="scientific">Niveispirillum cyanobacteriorum</name>
    <dbReference type="NCBI Taxonomy" id="1612173"/>
    <lineage>
        <taxon>Bacteria</taxon>
        <taxon>Pseudomonadati</taxon>
        <taxon>Pseudomonadota</taxon>
        <taxon>Alphaproteobacteria</taxon>
        <taxon>Rhodospirillales</taxon>
        <taxon>Azospirillaceae</taxon>
        <taxon>Niveispirillum</taxon>
    </lineage>
</organism>
<evidence type="ECO:0000256" key="3">
    <source>
        <dbReference type="ARBA" id="ARBA00022741"/>
    </source>
</evidence>
<keyword evidence="2 7" id="KW-0808">Transferase</keyword>
<dbReference type="SUPFAM" id="SSF53067">
    <property type="entry name" value="Actin-like ATPase domain"/>
    <property type="match status" value="2"/>
</dbReference>
<evidence type="ECO:0000256" key="4">
    <source>
        <dbReference type="ARBA" id="ARBA00022777"/>
    </source>
</evidence>
<protein>
    <recommendedName>
        <fullName evidence="6">ATP:glycerol 3-phosphotransferase</fullName>
    </recommendedName>
</protein>
<dbReference type="AlphaFoldDB" id="A0A2K9N7G0"/>
<evidence type="ECO:0000256" key="5">
    <source>
        <dbReference type="ARBA" id="ARBA00022840"/>
    </source>
</evidence>
<keyword evidence="4 7" id="KW-0418">Kinase</keyword>
<dbReference type="InterPro" id="IPR018485">
    <property type="entry name" value="FGGY_C"/>
</dbReference>
<dbReference type="PIRSF" id="PIRSF000538">
    <property type="entry name" value="GlpK"/>
    <property type="match status" value="1"/>
</dbReference>
<dbReference type="InterPro" id="IPR018484">
    <property type="entry name" value="FGGY_N"/>
</dbReference>
<evidence type="ECO:0000256" key="6">
    <source>
        <dbReference type="ARBA" id="ARBA00043149"/>
    </source>
</evidence>
<name>A0A2K9N7G0_9PROT</name>
<sequence>MPELLLALDCGTTGARALLIDAGGAVLSGAKQPIPSSFPSPGRVEQDGEQVWSICRSVIACALDQAGRSMQDVAAIGVTTQRSSTVLWDRATGHPVAPILVWSDLRGMDRYKQLRAAGFMLWPQVPAAKLEAALDLVPDGRARMARGDLCWGTLDSYLIFRLTGGGAHVTDIGSAWLSGYIGYPDHAGWNPALIVHQGLEAGLFPAIADSWGPIGQTDPSLFGASVPVTAVIADQQAGMLAHGRLSAGAWKATYGTSGVLMASTGATPVSPHRTIPIQAMTKTGEDISWCVEGMVISCGAFLNWLCRDMGMFADAAALSDAAGSVPDTHGVIVRPSLQGLGAPHGRFHERALISGLDAGANRAHVARAALQGIAYRMMEIARAVAATPGLSTPDHLPVDGGVSNSEPLLQMQADALGMPVRRHLVKEATAYGAAIAAGLGFGVIAVADLPRFARYDAEFTPRIGRDKAEAIYHAWAKIALA</sequence>
<dbReference type="InterPro" id="IPR043129">
    <property type="entry name" value="ATPase_NBD"/>
</dbReference>
<dbReference type="InterPro" id="IPR018483">
    <property type="entry name" value="Carb_kinase_FGGY_CS"/>
</dbReference>
<keyword evidence="9" id="KW-1185">Reference proteome</keyword>
<dbReference type="RefSeq" id="WP_102110810.1">
    <property type="nucleotide sequence ID" value="NZ_BMGN01000004.1"/>
</dbReference>
<comment type="similarity">
    <text evidence="1 7">Belongs to the FGGY kinase family.</text>
</comment>
<dbReference type="InterPro" id="IPR000577">
    <property type="entry name" value="Carb_kinase_FGGY"/>
</dbReference>
<dbReference type="GO" id="GO:0019563">
    <property type="term" value="P:glycerol catabolic process"/>
    <property type="evidence" value="ECO:0007669"/>
    <property type="project" value="TreeGrafter"/>
</dbReference>
<dbReference type="KEGG" id="ncb:C0V82_01435"/>
<dbReference type="OrthoDB" id="9805576at2"/>
<gene>
    <name evidence="8" type="primary">glpK</name>
    <name evidence="8" type="ORF">C0V82_01435</name>
</gene>
<dbReference type="Gene3D" id="3.30.420.40">
    <property type="match status" value="2"/>
</dbReference>
<evidence type="ECO:0000256" key="2">
    <source>
        <dbReference type="ARBA" id="ARBA00022679"/>
    </source>
</evidence>
<evidence type="ECO:0000313" key="9">
    <source>
        <dbReference type="Proteomes" id="UP000234752"/>
    </source>
</evidence>
<keyword evidence="5" id="KW-0067">ATP-binding</keyword>
<evidence type="ECO:0000256" key="1">
    <source>
        <dbReference type="ARBA" id="ARBA00009156"/>
    </source>
</evidence>
<dbReference type="Pfam" id="PF02782">
    <property type="entry name" value="FGGY_C"/>
    <property type="match status" value="1"/>
</dbReference>
<proteinExistence type="inferred from homology"/>
<evidence type="ECO:0000313" key="8">
    <source>
        <dbReference type="EMBL" id="AUN29060.1"/>
    </source>
</evidence>
<evidence type="ECO:0000256" key="7">
    <source>
        <dbReference type="RuleBase" id="RU003733"/>
    </source>
</evidence>
<dbReference type="GO" id="GO:0005524">
    <property type="term" value="F:ATP binding"/>
    <property type="evidence" value="ECO:0007669"/>
    <property type="project" value="UniProtKB-KW"/>
</dbReference>
<dbReference type="GO" id="GO:0005829">
    <property type="term" value="C:cytosol"/>
    <property type="evidence" value="ECO:0007669"/>
    <property type="project" value="TreeGrafter"/>
</dbReference>
<dbReference type="EMBL" id="CP025611">
    <property type="protein sequence ID" value="AUN29060.1"/>
    <property type="molecule type" value="Genomic_DNA"/>
</dbReference>
<dbReference type="PANTHER" id="PTHR10196:SF69">
    <property type="entry name" value="GLYCEROL KINASE"/>
    <property type="match status" value="1"/>
</dbReference>
<dbReference type="PANTHER" id="PTHR10196">
    <property type="entry name" value="SUGAR KINASE"/>
    <property type="match status" value="1"/>
</dbReference>
<dbReference type="PROSITE" id="PS00445">
    <property type="entry name" value="FGGY_KINASES_2"/>
    <property type="match status" value="1"/>
</dbReference>